<dbReference type="PROSITE" id="PS00626">
    <property type="entry name" value="RCC1_2"/>
    <property type="match status" value="2"/>
</dbReference>
<organism evidence="1 2">
    <name type="scientific">Lepeophtheirus salmonis</name>
    <name type="common">Salmon louse</name>
    <name type="synonym">Caligus salmonis</name>
    <dbReference type="NCBI Taxonomy" id="72036"/>
    <lineage>
        <taxon>Eukaryota</taxon>
        <taxon>Metazoa</taxon>
        <taxon>Ecdysozoa</taxon>
        <taxon>Arthropoda</taxon>
        <taxon>Crustacea</taxon>
        <taxon>Multicrustacea</taxon>
        <taxon>Hexanauplia</taxon>
        <taxon>Copepoda</taxon>
        <taxon>Siphonostomatoida</taxon>
        <taxon>Caligidae</taxon>
        <taxon>Lepeophtheirus</taxon>
    </lineage>
</organism>
<dbReference type="Pfam" id="PF13540">
    <property type="entry name" value="RCC1_2"/>
    <property type="match status" value="2"/>
</dbReference>
<proteinExistence type="predicted"/>
<dbReference type="InterPro" id="IPR052830">
    <property type="entry name" value="RCC1_domain-containing"/>
</dbReference>
<dbReference type="PANTHER" id="PTHR46849">
    <property type="entry name" value="RCC1 DOMAIN-CONTAINING PROTEIN 1"/>
    <property type="match status" value="1"/>
</dbReference>
<dbReference type="OrthoDB" id="5370059at2759"/>
<dbReference type="PROSITE" id="PS50012">
    <property type="entry name" value="RCC1_3"/>
    <property type="match status" value="1"/>
</dbReference>
<keyword evidence="2" id="KW-1185">Reference proteome</keyword>
<evidence type="ECO:0000313" key="2">
    <source>
        <dbReference type="Proteomes" id="UP000675881"/>
    </source>
</evidence>
<dbReference type="EMBL" id="HG994584">
    <property type="protein sequence ID" value="CAF2940716.1"/>
    <property type="molecule type" value="Genomic_DNA"/>
</dbReference>
<name>A0A7R8CV61_LEPSM</name>
<reference evidence="1" key="1">
    <citation type="submission" date="2021-02" db="EMBL/GenBank/DDBJ databases">
        <authorList>
            <person name="Bekaert M."/>
        </authorList>
    </citation>
    <scope>NUCLEOTIDE SEQUENCE</scope>
    <source>
        <strain evidence="1">IoA-00</strain>
    </source>
</reference>
<dbReference type="SUPFAM" id="SSF50985">
    <property type="entry name" value="RCC1/BLIP-II"/>
    <property type="match status" value="1"/>
</dbReference>
<protein>
    <submittedName>
        <fullName evidence="1">(salmon louse) hypothetical protein</fullName>
    </submittedName>
</protein>
<dbReference type="Gene3D" id="2.130.10.30">
    <property type="entry name" value="Regulator of chromosome condensation 1/beta-lactamase-inhibitor protein II"/>
    <property type="match status" value="1"/>
</dbReference>
<accession>A0A7R8CV61</accession>
<evidence type="ECO:0000313" key="1">
    <source>
        <dbReference type="EMBL" id="CAF2940716.1"/>
    </source>
</evidence>
<dbReference type="InterPro" id="IPR009091">
    <property type="entry name" value="RCC1/BLIP-II"/>
</dbReference>
<dbReference type="InterPro" id="IPR000408">
    <property type="entry name" value="Reg_chr_condens"/>
</dbReference>
<dbReference type="Proteomes" id="UP000675881">
    <property type="component" value="Chromosome 5"/>
</dbReference>
<sequence length="354" mass="39200">MDIYYCGFNSFHHVPSCPESPTLARLTLQSEALPEIRDVAICWNFMALVDNQGSLLQYGLGFQSLDRRMRELRLPSEARGEVLRLSATPRHLLAVTGTGETWSYEEGKGWRRLAVLNDTAPAENEETPVDGVVYSWGGRVPEAKLGHGSLHAETQPRPVSLLEGIPVVSIAAGGWHSAVVTKHGDLYTFGWNESGQLAQATNLAKPPECFSAVEKLFMACCTMQPEDATIPRVEDKLSEEDSLTTCYSAASCNQETDIIVVQPTPVLVTFPRKDNEEIRVLAVSCGSRHTVVLTEGNALWAFGWNKYGQLGLGHTRSKDTVERVPLPKEWAPEKNNSFDRVRRLGNSSHYFVSQ</sequence>
<dbReference type="PANTHER" id="PTHR46849:SF1">
    <property type="entry name" value="RCC1 DOMAIN-CONTAINING PROTEIN 1"/>
    <property type="match status" value="1"/>
</dbReference>
<gene>
    <name evidence="1" type="ORF">LSAA_9955</name>
</gene>
<dbReference type="AlphaFoldDB" id="A0A7R8CV61"/>